<organism evidence="2 3">
    <name type="scientific">Herbaspirillum rubrisubalbicans Os34</name>
    <dbReference type="NCBI Taxonomy" id="1235827"/>
    <lineage>
        <taxon>Bacteria</taxon>
        <taxon>Pseudomonadati</taxon>
        <taxon>Pseudomonadota</taxon>
        <taxon>Betaproteobacteria</taxon>
        <taxon>Burkholderiales</taxon>
        <taxon>Oxalobacteraceae</taxon>
        <taxon>Herbaspirillum</taxon>
    </lineage>
</organism>
<feature type="domain" description="Methyltransferase" evidence="1">
    <location>
        <begin position="44"/>
        <end position="117"/>
    </location>
</feature>
<dbReference type="EMBL" id="CP008956">
    <property type="protein sequence ID" value="QJQ00596.1"/>
    <property type="molecule type" value="Genomic_DNA"/>
</dbReference>
<evidence type="ECO:0000313" key="3">
    <source>
        <dbReference type="Proteomes" id="UP000501648"/>
    </source>
</evidence>
<proteinExistence type="predicted"/>
<name>A0A6M3ZPZ6_9BURK</name>
<sequence length="234" mass="26845">MPTDRALFLNAYYSAWSSHWLDHAQLHQAIKESSNVLWIGSYFELATTIADSSWVIVDLDPEMLAIGRQRLPKVLAVQADITRLPFRECFDTIVVLGAVTAYLHNNTLVERAAQSLKAALIRHPSARVLIDAYDLDSIHCSTYFDCRGEWTFADARYTHMAQTPISARSNGVFLSTLTLSKEEEQERSTEHFQFYQRAYASWELAESFESQGLRLIEHHADSQHGRFYHTYTHT</sequence>
<evidence type="ECO:0000259" key="1">
    <source>
        <dbReference type="Pfam" id="PF13649"/>
    </source>
</evidence>
<evidence type="ECO:0000313" key="2">
    <source>
        <dbReference type="EMBL" id="QJQ00596.1"/>
    </source>
</evidence>
<reference evidence="2 3" key="1">
    <citation type="journal article" date="2012" name="J. Bacteriol.">
        <title>Genome sequence of the pathogenic Herbaspirillum seropedicae strain Os34, isolated from rice roots.</title>
        <authorList>
            <person name="Ye W."/>
            <person name="Ye S."/>
            <person name="Liu J."/>
            <person name="Chang S."/>
            <person name="Chen M."/>
            <person name="Zhu B."/>
            <person name="Guo L."/>
            <person name="An Q."/>
        </authorList>
    </citation>
    <scope>NUCLEOTIDE SEQUENCE [LARGE SCALE GENOMIC DNA]</scope>
    <source>
        <strain evidence="2 3">Os34</strain>
    </source>
</reference>
<dbReference type="GO" id="GO:0032259">
    <property type="term" value="P:methylation"/>
    <property type="evidence" value="ECO:0007669"/>
    <property type="project" value="UniProtKB-KW"/>
</dbReference>
<dbReference type="InterPro" id="IPR041698">
    <property type="entry name" value="Methyltransf_25"/>
</dbReference>
<protein>
    <submittedName>
        <fullName evidence="2">Class I SAM-dependent methyltransferase</fullName>
    </submittedName>
</protein>
<dbReference type="RefSeq" id="WP_017450795.1">
    <property type="nucleotide sequence ID" value="NZ_CP008956.1"/>
</dbReference>
<dbReference type="GO" id="GO:0008168">
    <property type="term" value="F:methyltransferase activity"/>
    <property type="evidence" value="ECO:0007669"/>
    <property type="project" value="UniProtKB-KW"/>
</dbReference>
<dbReference type="Proteomes" id="UP000501648">
    <property type="component" value="Chromosome"/>
</dbReference>
<dbReference type="AlphaFoldDB" id="A0A6M3ZPZ6"/>
<accession>A0A6M3ZPZ6</accession>
<gene>
    <name evidence="2" type="ORF">C798_10220</name>
</gene>
<keyword evidence="2" id="KW-0489">Methyltransferase</keyword>
<dbReference type="SUPFAM" id="SSF53335">
    <property type="entry name" value="S-adenosyl-L-methionine-dependent methyltransferases"/>
    <property type="match status" value="1"/>
</dbReference>
<dbReference type="Gene3D" id="3.40.50.150">
    <property type="entry name" value="Vaccinia Virus protein VP39"/>
    <property type="match status" value="1"/>
</dbReference>
<dbReference type="InterPro" id="IPR029063">
    <property type="entry name" value="SAM-dependent_MTases_sf"/>
</dbReference>
<keyword evidence="2" id="KW-0808">Transferase</keyword>
<dbReference type="Pfam" id="PF13649">
    <property type="entry name" value="Methyltransf_25"/>
    <property type="match status" value="1"/>
</dbReference>